<feature type="region of interest" description="Disordered" evidence="1">
    <location>
        <begin position="102"/>
        <end position="123"/>
    </location>
</feature>
<name>A0A4Q9DRE6_9BACL</name>
<evidence type="ECO:0000256" key="2">
    <source>
        <dbReference type="SAM" id="SignalP"/>
    </source>
</evidence>
<feature type="chain" id="PRO_5020941625" description="Copper amine oxidase-like N-terminal domain-containing protein" evidence="2">
    <location>
        <begin position="31"/>
        <end position="222"/>
    </location>
</feature>
<keyword evidence="2" id="KW-0732">Signal</keyword>
<comment type="caution">
    <text evidence="4">The sequence shown here is derived from an EMBL/GenBank/DDBJ whole genome shotgun (WGS) entry which is preliminary data.</text>
</comment>
<sequence length="222" mass="24926">MLKYMKQQIKYISIGTILGASLMFSAQIFAEEAPVAGAISNAPFFKAVAAAFNFKVNGVDKVPSESPVVIDGNSYLPVRSIANMLGYDVTYKADSRTIEFNGSAQVSQGQTQGQETQPQTSVNSKKNIGEGIIYYNASDVNARYLPVKLKNLENGHTIWIMQNGIEIDQQKIMSEKDAFYVPETNATYWSRDYFLHYLTDDQLKEFQKYKIDFNTKIVTPIN</sequence>
<dbReference type="Pfam" id="PF07833">
    <property type="entry name" value="Cu_amine_oxidN1"/>
    <property type="match status" value="1"/>
</dbReference>
<accession>A0A4Q9DRE6</accession>
<dbReference type="AlphaFoldDB" id="A0A4Q9DRE6"/>
<dbReference type="Proteomes" id="UP000293142">
    <property type="component" value="Unassembled WGS sequence"/>
</dbReference>
<feature type="signal peptide" evidence="2">
    <location>
        <begin position="1"/>
        <end position="30"/>
    </location>
</feature>
<proteinExistence type="predicted"/>
<protein>
    <recommendedName>
        <fullName evidence="3">Copper amine oxidase-like N-terminal domain-containing protein</fullName>
    </recommendedName>
</protein>
<reference evidence="4 5" key="1">
    <citation type="submission" date="2019-02" db="EMBL/GenBank/DDBJ databases">
        <title>Paenibacillus sp. nov., isolated from surface-sterilized tissue of Thalictrum simplex L.</title>
        <authorList>
            <person name="Tuo L."/>
        </authorList>
    </citation>
    <scope>NUCLEOTIDE SEQUENCE [LARGE SCALE GENOMIC DNA]</scope>
    <source>
        <strain evidence="4 5">N2SHLJ1</strain>
    </source>
</reference>
<dbReference type="InterPro" id="IPR012854">
    <property type="entry name" value="Cu_amine_oxidase-like_N"/>
</dbReference>
<evidence type="ECO:0000313" key="5">
    <source>
        <dbReference type="Proteomes" id="UP000293142"/>
    </source>
</evidence>
<evidence type="ECO:0000256" key="1">
    <source>
        <dbReference type="SAM" id="MobiDB-lite"/>
    </source>
</evidence>
<evidence type="ECO:0000313" key="4">
    <source>
        <dbReference type="EMBL" id="TBL76249.1"/>
    </source>
</evidence>
<organism evidence="4 5">
    <name type="scientific">Paenibacillus thalictri</name>
    <dbReference type="NCBI Taxonomy" id="2527873"/>
    <lineage>
        <taxon>Bacteria</taxon>
        <taxon>Bacillati</taxon>
        <taxon>Bacillota</taxon>
        <taxon>Bacilli</taxon>
        <taxon>Bacillales</taxon>
        <taxon>Paenibacillaceae</taxon>
        <taxon>Paenibacillus</taxon>
    </lineage>
</organism>
<feature type="domain" description="Copper amine oxidase-like N-terminal" evidence="3">
    <location>
        <begin position="56"/>
        <end position="103"/>
    </location>
</feature>
<feature type="compositionally biased region" description="Low complexity" evidence="1">
    <location>
        <begin position="102"/>
        <end position="121"/>
    </location>
</feature>
<dbReference type="OrthoDB" id="2029085at2"/>
<keyword evidence="5" id="KW-1185">Reference proteome</keyword>
<dbReference type="EMBL" id="SIRE01000014">
    <property type="protein sequence ID" value="TBL76249.1"/>
    <property type="molecule type" value="Genomic_DNA"/>
</dbReference>
<evidence type="ECO:0000259" key="3">
    <source>
        <dbReference type="Pfam" id="PF07833"/>
    </source>
</evidence>
<gene>
    <name evidence="4" type="ORF">EYB31_19795</name>
</gene>